<dbReference type="PROSITE" id="PS50977">
    <property type="entry name" value="HTH_TETR_2"/>
    <property type="match status" value="1"/>
</dbReference>
<feature type="DNA-binding region" description="H-T-H motif" evidence="5">
    <location>
        <begin position="60"/>
        <end position="79"/>
    </location>
</feature>
<dbReference type="PANTHER" id="PTHR30055:SF229">
    <property type="entry name" value="HTH-TYPE TRANSCRIPTIONAL REPRESSOR RV1474C"/>
    <property type="match status" value="1"/>
</dbReference>
<dbReference type="PROSITE" id="PS51318">
    <property type="entry name" value="TAT"/>
    <property type="match status" value="1"/>
</dbReference>
<accession>A0A2U8VWT0</accession>
<dbReference type="GO" id="GO:0000976">
    <property type="term" value="F:transcription cis-regulatory region binding"/>
    <property type="evidence" value="ECO:0007669"/>
    <property type="project" value="TreeGrafter"/>
</dbReference>
<dbReference type="InterPro" id="IPR001647">
    <property type="entry name" value="HTH_TetR"/>
</dbReference>
<dbReference type="InterPro" id="IPR006311">
    <property type="entry name" value="TAT_signal"/>
</dbReference>
<dbReference type="KEGG" id="meti:DK427_23025"/>
<keyword evidence="2" id="KW-0805">Transcription regulation</keyword>
<keyword evidence="3 5" id="KW-0238">DNA-binding</keyword>
<keyword evidence="8" id="KW-1185">Reference proteome</keyword>
<evidence type="ECO:0000259" key="6">
    <source>
        <dbReference type="PROSITE" id="PS50977"/>
    </source>
</evidence>
<dbReference type="InterPro" id="IPR009057">
    <property type="entry name" value="Homeodomain-like_sf"/>
</dbReference>
<dbReference type="Gene3D" id="1.10.357.10">
    <property type="entry name" value="Tetracycline Repressor, domain 2"/>
    <property type="match status" value="1"/>
</dbReference>
<dbReference type="InterPro" id="IPR039538">
    <property type="entry name" value="BetI_C"/>
</dbReference>
<reference evidence="7 8" key="1">
    <citation type="submission" date="2018-05" db="EMBL/GenBank/DDBJ databases">
        <title>Complete Genome Sequence of Methylobacterium sp. 17Sr1-43.</title>
        <authorList>
            <person name="Srinivasan S."/>
        </authorList>
    </citation>
    <scope>NUCLEOTIDE SEQUENCE [LARGE SCALE GENOMIC DNA]</scope>
    <source>
        <strain evidence="7 8">17Sr1-43</strain>
    </source>
</reference>
<dbReference type="PRINTS" id="PR00455">
    <property type="entry name" value="HTHTETR"/>
</dbReference>
<gene>
    <name evidence="7" type="ORF">DK427_23025</name>
</gene>
<dbReference type="OrthoDB" id="9802802at2"/>
<dbReference type="GO" id="GO:0003700">
    <property type="term" value="F:DNA-binding transcription factor activity"/>
    <property type="evidence" value="ECO:0007669"/>
    <property type="project" value="TreeGrafter"/>
</dbReference>
<dbReference type="PANTHER" id="PTHR30055">
    <property type="entry name" value="HTH-TYPE TRANSCRIPTIONAL REGULATOR RUTR"/>
    <property type="match status" value="1"/>
</dbReference>
<organism evidence="7 8">
    <name type="scientific">Methylobacterium radiodurans</name>
    <dbReference type="NCBI Taxonomy" id="2202828"/>
    <lineage>
        <taxon>Bacteria</taxon>
        <taxon>Pseudomonadati</taxon>
        <taxon>Pseudomonadota</taxon>
        <taxon>Alphaproteobacteria</taxon>
        <taxon>Hyphomicrobiales</taxon>
        <taxon>Methylobacteriaceae</taxon>
        <taxon>Methylobacterium</taxon>
    </lineage>
</organism>
<dbReference type="SUPFAM" id="SSF48498">
    <property type="entry name" value="Tetracyclin repressor-like, C-terminal domain"/>
    <property type="match status" value="1"/>
</dbReference>
<evidence type="ECO:0000256" key="3">
    <source>
        <dbReference type="ARBA" id="ARBA00023125"/>
    </source>
</evidence>
<name>A0A2U8VWT0_9HYPH</name>
<dbReference type="Pfam" id="PF00440">
    <property type="entry name" value="TetR_N"/>
    <property type="match status" value="1"/>
</dbReference>
<dbReference type="Pfam" id="PF13977">
    <property type="entry name" value="TetR_C_6"/>
    <property type="match status" value="1"/>
</dbReference>
<dbReference type="InterPro" id="IPR050109">
    <property type="entry name" value="HTH-type_TetR-like_transc_reg"/>
</dbReference>
<dbReference type="Proteomes" id="UP000246058">
    <property type="component" value="Chromosome"/>
</dbReference>
<evidence type="ECO:0000256" key="1">
    <source>
        <dbReference type="ARBA" id="ARBA00022491"/>
    </source>
</evidence>
<evidence type="ECO:0000313" key="7">
    <source>
        <dbReference type="EMBL" id="AWN38257.1"/>
    </source>
</evidence>
<protein>
    <submittedName>
        <fullName evidence="7">TetR family transcriptional regulator</fullName>
    </submittedName>
</protein>
<dbReference type="SUPFAM" id="SSF46689">
    <property type="entry name" value="Homeodomain-like"/>
    <property type="match status" value="1"/>
</dbReference>
<proteinExistence type="predicted"/>
<dbReference type="InterPro" id="IPR036271">
    <property type="entry name" value="Tet_transcr_reg_TetR-rel_C_sf"/>
</dbReference>
<evidence type="ECO:0000256" key="5">
    <source>
        <dbReference type="PROSITE-ProRule" id="PRU00335"/>
    </source>
</evidence>
<dbReference type="AlphaFoldDB" id="A0A2U8VWT0"/>
<evidence type="ECO:0000256" key="4">
    <source>
        <dbReference type="ARBA" id="ARBA00023163"/>
    </source>
</evidence>
<evidence type="ECO:0000256" key="2">
    <source>
        <dbReference type="ARBA" id="ARBA00023015"/>
    </source>
</evidence>
<feature type="domain" description="HTH tetR-type" evidence="6">
    <location>
        <begin position="37"/>
        <end position="97"/>
    </location>
</feature>
<evidence type="ECO:0000313" key="8">
    <source>
        <dbReference type="Proteomes" id="UP000246058"/>
    </source>
</evidence>
<keyword evidence="4" id="KW-0804">Transcription</keyword>
<dbReference type="EMBL" id="CP029551">
    <property type="protein sequence ID" value="AWN38257.1"/>
    <property type="molecule type" value="Genomic_DNA"/>
</dbReference>
<sequence length="233" mass="25667">MRRRPGHGRGRRPALRRAGARVVSGAAAVAEVRSAQAQRREHILDAAEACFVRNGFHRTTMQDLAREAGMSPGNIYRYFESKEAVVRGLAERDRERGMALVEEFERAGDRRGALLRIIEHYFAHMTREDAVLRVDLWSEATRNPDIAALVKQGEDEARCWMTEIFAALAATPDCDPVALHAQLDAQMKGIVVARALNPDYDPAPAAARLSALMDAGLEGRLATIARPLGETVS</sequence>
<keyword evidence="1" id="KW-0678">Repressor</keyword>